<accession>A0A641AM12</accession>
<gene>
    <name evidence="8" type="ORF">ESP62_016165</name>
</gene>
<feature type="transmembrane region" description="Helical" evidence="7">
    <location>
        <begin position="12"/>
        <end position="29"/>
    </location>
</feature>
<feature type="transmembrane region" description="Helical" evidence="7">
    <location>
        <begin position="35"/>
        <end position="55"/>
    </location>
</feature>
<evidence type="ECO:0000313" key="8">
    <source>
        <dbReference type="EMBL" id="KAA1374904.1"/>
    </source>
</evidence>
<evidence type="ECO:0000256" key="6">
    <source>
        <dbReference type="ARBA" id="ARBA00023136"/>
    </source>
</evidence>
<evidence type="ECO:0000256" key="3">
    <source>
        <dbReference type="ARBA" id="ARBA00022475"/>
    </source>
</evidence>
<keyword evidence="3" id="KW-1003">Cell membrane</keyword>
<protein>
    <submittedName>
        <fullName evidence="8">Na+/H+ antiporter subunit E</fullName>
    </submittedName>
</protein>
<dbReference type="NCBIfam" id="NF006521">
    <property type="entry name" value="PRK08965.1-5"/>
    <property type="match status" value="1"/>
</dbReference>
<dbReference type="EMBL" id="SDPP02000004">
    <property type="protein sequence ID" value="KAA1374904.1"/>
    <property type="molecule type" value="Genomic_DNA"/>
</dbReference>
<dbReference type="RefSeq" id="WP_129185434.1">
    <property type="nucleotide sequence ID" value="NZ_JAGIOG010000001.1"/>
</dbReference>
<proteinExistence type="inferred from homology"/>
<feature type="transmembrane region" description="Helical" evidence="7">
    <location>
        <begin position="67"/>
        <end position="87"/>
    </location>
</feature>
<dbReference type="GO" id="GO:0005886">
    <property type="term" value="C:plasma membrane"/>
    <property type="evidence" value="ECO:0007669"/>
    <property type="project" value="UniProtKB-SubCell"/>
</dbReference>
<dbReference type="Proteomes" id="UP001515100">
    <property type="component" value="Unassembled WGS sequence"/>
</dbReference>
<evidence type="ECO:0000256" key="4">
    <source>
        <dbReference type="ARBA" id="ARBA00022692"/>
    </source>
</evidence>
<sequence length="183" mass="19617">MRAAGRDLLSRLPVVVALTLVWVLLWGNVGPITVLGGALVSLVVMTVFPFPAVGWQGRFRPLAAVRLVATFLVDLISASVQVAWLAIRPAAPPASAVIRVQLATRSELLLTITAELISLVPGSLLIELDSRRGIIWLHLLDGSTPAKVERAREKALAQERRVIAALGADHEVVACRGHQEAHA</sequence>
<reference evidence="8" key="1">
    <citation type="submission" date="2019-09" db="EMBL/GenBank/DDBJ databases">
        <authorList>
            <person name="Li J."/>
        </authorList>
    </citation>
    <scope>NUCLEOTIDE SEQUENCE [LARGE SCALE GENOMIC DNA]</scope>
    <source>
        <strain evidence="8">NRBC 14897</strain>
    </source>
</reference>
<dbReference type="OrthoDB" id="3556991at2"/>
<evidence type="ECO:0000313" key="9">
    <source>
        <dbReference type="Proteomes" id="UP001515100"/>
    </source>
</evidence>
<evidence type="ECO:0000256" key="5">
    <source>
        <dbReference type="ARBA" id="ARBA00022989"/>
    </source>
</evidence>
<keyword evidence="4 7" id="KW-0812">Transmembrane</keyword>
<dbReference type="Pfam" id="PF01899">
    <property type="entry name" value="MNHE"/>
    <property type="match status" value="1"/>
</dbReference>
<keyword evidence="9" id="KW-1185">Reference proteome</keyword>
<dbReference type="PANTHER" id="PTHR34584:SF1">
    <property type="entry name" value="NA(+)_H(+) ANTIPORTER SUBUNIT E1"/>
    <property type="match status" value="1"/>
</dbReference>
<evidence type="ECO:0000256" key="7">
    <source>
        <dbReference type="SAM" id="Phobius"/>
    </source>
</evidence>
<comment type="similarity">
    <text evidence="2">Belongs to the CPA3 antiporters (TC 2.A.63) subunit E family.</text>
</comment>
<dbReference type="AlphaFoldDB" id="A0A641AM12"/>
<organism evidence="8 9">
    <name type="scientific">Aeromicrobium fastidiosum</name>
    <dbReference type="NCBI Taxonomy" id="52699"/>
    <lineage>
        <taxon>Bacteria</taxon>
        <taxon>Bacillati</taxon>
        <taxon>Actinomycetota</taxon>
        <taxon>Actinomycetes</taxon>
        <taxon>Propionibacteriales</taxon>
        <taxon>Nocardioidaceae</taxon>
        <taxon>Aeromicrobium</taxon>
    </lineage>
</organism>
<comment type="caution">
    <text evidence="8">The sequence shown here is derived from an EMBL/GenBank/DDBJ whole genome shotgun (WGS) entry which is preliminary data.</text>
</comment>
<dbReference type="PANTHER" id="PTHR34584">
    <property type="entry name" value="NA(+)/H(+) ANTIPORTER SUBUNIT E1"/>
    <property type="match status" value="1"/>
</dbReference>
<keyword evidence="6 7" id="KW-0472">Membrane</keyword>
<name>A0A641AM12_9ACTN</name>
<dbReference type="GO" id="GO:0008324">
    <property type="term" value="F:monoatomic cation transmembrane transporter activity"/>
    <property type="evidence" value="ECO:0007669"/>
    <property type="project" value="InterPro"/>
</dbReference>
<evidence type="ECO:0000256" key="2">
    <source>
        <dbReference type="ARBA" id="ARBA00006228"/>
    </source>
</evidence>
<dbReference type="InterPro" id="IPR002758">
    <property type="entry name" value="Cation_antiport_E"/>
</dbReference>
<keyword evidence="5 7" id="KW-1133">Transmembrane helix</keyword>
<evidence type="ECO:0000256" key="1">
    <source>
        <dbReference type="ARBA" id="ARBA00004651"/>
    </source>
</evidence>
<comment type="subcellular location">
    <subcellularLocation>
        <location evidence="1">Cell membrane</location>
        <topology evidence="1">Multi-pass membrane protein</topology>
    </subcellularLocation>
</comment>